<proteinExistence type="predicted"/>
<comment type="caution">
    <text evidence="1">The sequence shown here is derived from an EMBL/GenBank/DDBJ whole genome shotgun (WGS) entry which is preliminary data.</text>
</comment>
<dbReference type="EMBL" id="AZBU02000005">
    <property type="protein sequence ID" value="TKR76468.1"/>
    <property type="molecule type" value="Genomic_DNA"/>
</dbReference>
<gene>
    <name evidence="1" type="ORF">L596_017598</name>
</gene>
<name>A0A4U5N2G0_STECR</name>
<protein>
    <submittedName>
        <fullName evidence="1">Uncharacterized protein</fullName>
    </submittedName>
</protein>
<organism evidence="1 2">
    <name type="scientific">Steinernema carpocapsae</name>
    <name type="common">Entomopathogenic nematode</name>
    <dbReference type="NCBI Taxonomy" id="34508"/>
    <lineage>
        <taxon>Eukaryota</taxon>
        <taxon>Metazoa</taxon>
        <taxon>Ecdysozoa</taxon>
        <taxon>Nematoda</taxon>
        <taxon>Chromadorea</taxon>
        <taxon>Rhabditida</taxon>
        <taxon>Tylenchina</taxon>
        <taxon>Panagrolaimomorpha</taxon>
        <taxon>Strongyloidoidea</taxon>
        <taxon>Steinernematidae</taxon>
        <taxon>Steinernema</taxon>
    </lineage>
</organism>
<reference evidence="1 2" key="2">
    <citation type="journal article" date="2019" name="G3 (Bethesda)">
        <title>Hybrid Assembly of the Genome of the Entomopathogenic Nematode Steinernema carpocapsae Identifies the X-Chromosome.</title>
        <authorList>
            <person name="Serra L."/>
            <person name="Macchietto M."/>
            <person name="Macias-Munoz A."/>
            <person name="McGill C.J."/>
            <person name="Rodriguez I.M."/>
            <person name="Rodriguez B."/>
            <person name="Murad R."/>
            <person name="Mortazavi A."/>
        </authorList>
    </citation>
    <scope>NUCLEOTIDE SEQUENCE [LARGE SCALE GENOMIC DNA]</scope>
    <source>
        <strain evidence="1 2">ALL</strain>
    </source>
</reference>
<evidence type="ECO:0000313" key="1">
    <source>
        <dbReference type="EMBL" id="TKR76468.1"/>
    </source>
</evidence>
<accession>A0A4U5N2G0</accession>
<evidence type="ECO:0000313" key="2">
    <source>
        <dbReference type="Proteomes" id="UP000298663"/>
    </source>
</evidence>
<dbReference type="AlphaFoldDB" id="A0A4U5N2G0"/>
<dbReference type="Proteomes" id="UP000298663">
    <property type="component" value="Unassembled WGS sequence"/>
</dbReference>
<sequence length="72" mass="8745">MRLGLNSCSRRLQNRTKLVRKRFMIQTWQYVKSQLIVKRFQYRRCLKAKRRSFHTVTSPYMAISSCQSDPNF</sequence>
<reference evidence="1 2" key="1">
    <citation type="journal article" date="2015" name="Genome Biol.">
        <title>Comparative genomics of Steinernema reveals deeply conserved gene regulatory networks.</title>
        <authorList>
            <person name="Dillman A.R."/>
            <person name="Macchietto M."/>
            <person name="Porter C.F."/>
            <person name="Rogers A."/>
            <person name="Williams B."/>
            <person name="Antoshechkin I."/>
            <person name="Lee M.M."/>
            <person name="Goodwin Z."/>
            <person name="Lu X."/>
            <person name="Lewis E.E."/>
            <person name="Goodrich-Blair H."/>
            <person name="Stock S.P."/>
            <person name="Adams B.J."/>
            <person name="Sternberg P.W."/>
            <person name="Mortazavi A."/>
        </authorList>
    </citation>
    <scope>NUCLEOTIDE SEQUENCE [LARGE SCALE GENOMIC DNA]</scope>
    <source>
        <strain evidence="1 2">ALL</strain>
    </source>
</reference>
<keyword evidence="2" id="KW-1185">Reference proteome</keyword>